<dbReference type="InterPro" id="IPR000653">
    <property type="entry name" value="DegT/StrS_aminotransferase"/>
</dbReference>
<evidence type="ECO:0008006" key="6">
    <source>
        <dbReference type="Google" id="ProtNLM"/>
    </source>
</evidence>
<evidence type="ECO:0000313" key="4">
    <source>
        <dbReference type="EMBL" id="OGF23473.1"/>
    </source>
</evidence>
<sequence length="374" mass="41916">MKVEFFRHNISETDIKNLNKVLRTLLITTAGVTGKFEKDFAAYLQCPHVIGVNSCTNALFLSLLALNIGPGDEVITTPLTFFATANAILYVGAKPVFVDVEAETGLIDPVLIEKAITKRTKAILPVHLYGQMCDMKRINSIAKRHGLKIIEDAALCMEGVRDEIRPGQLSQGVCFSFHAIKSITSGEGGAIAVNDSGLDKKLRLLRLHGIGGTVLTRVKDKIKKQDMILLGYKCNMYDLQAALLINQIERIEVNLQRRTFIYDRYQAAFAGNPKIIFPTIVAGSQSAKTMFPLWVDVKKRDKYLVDLQNQGLGVDIKYHPVHLSTYYRRKFGYKKGDFPLAEKISRSTITLPLYPKLKDKELDYVIKIVNRVIV</sequence>
<dbReference type="CDD" id="cd00616">
    <property type="entry name" value="AHBA_syn"/>
    <property type="match status" value="1"/>
</dbReference>
<dbReference type="AlphaFoldDB" id="A0A1F5SAI5"/>
<dbReference type="InterPro" id="IPR015424">
    <property type="entry name" value="PyrdxlP-dep_Trfase"/>
</dbReference>
<protein>
    <recommendedName>
        <fullName evidence="6">Transcriptional regulator</fullName>
    </recommendedName>
</protein>
<feature type="active site" description="Proton acceptor" evidence="1">
    <location>
        <position position="181"/>
    </location>
</feature>
<dbReference type="InterPro" id="IPR015422">
    <property type="entry name" value="PyrdxlP-dep_Trfase_small"/>
</dbReference>
<gene>
    <name evidence="4" type="ORF">A3D45_01105</name>
</gene>
<keyword evidence="2 3" id="KW-0663">Pyridoxal phosphate</keyword>
<feature type="modified residue" description="N6-(pyridoxal phosphate)lysine" evidence="2">
    <location>
        <position position="181"/>
    </location>
</feature>
<dbReference type="Pfam" id="PF01041">
    <property type="entry name" value="DegT_DnrJ_EryC1"/>
    <property type="match status" value="1"/>
</dbReference>
<dbReference type="PANTHER" id="PTHR30244">
    <property type="entry name" value="TRANSAMINASE"/>
    <property type="match status" value="1"/>
</dbReference>
<evidence type="ECO:0000256" key="3">
    <source>
        <dbReference type="RuleBase" id="RU004508"/>
    </source>
</evidence>
<accession>A0A1F5SAI5</accession>
<dbReference type="GO" id="GO:0030170">
    <property type="term" value="F:pyridoxal phosphate binding"/>
    <property type="evidence" value="ECO:0007669"/>
    <property type="project" value="TreeGrafter"/>
</dbReference>
<dbReference type="PIRSF" id="PIRSF000390">
    <property type="entry name" value="PLP_StrS"/>
    <property type="match status" value="1"/>
</dbReference>
<dbReference type="InterPro" id="IPR015421">
    <property type="entry name" value="PyrdxlP-dep_Trfase_major"/>
</dbReference>
<dbReference type="PANTHER" id="PTHR30244:SF34">
    <property type="entry name" value="DTDP-4-AMINO-4,6-DIDEOXYGALACTOSE TRANSAMINASE"/>
    <property type="match status" value="1"/>
</dbReference>
<name>A0A1F5SAI5_9BACT</name>
<proteinExistence type="inferred from homology"/>
<dbReference type="Proteomes" id="UP000176877">
    <property type="component" value="Unassembled WGS sequence"/>
</dbReference>
<dbReference type="Gene3D" id="3.90.1150.10">
    <property type="entry name" value="Aspartate Aminotransferase, domain 1"/>
    <property type="match status" value="1"/>
</dbReference>
<dbReference type="SUPFAM" id="SSF53383">
    <property type="entry name" value="PLP-dependent transferases"/>
    <property type="match status" value="1"/>
</dbReference>
<dbReference type="EMBL" id="MFFT01000008">
    <property type="protein sequence ID" value="OGF23473.1"/>
    <property type="molecule type" value="Genomic_DNA"/>
</dbReference>
<dbReference type="GO" id="GO:0000271">
    <property type="term" value="P:polysaccharide biosynthetic process"/>
    <property type="evidence" value="ECO:0007669"/>
    <property type="project" value="TreeGrafter"/>
</dbReference>
<dbReference type="GO" id="GO:0008483">
    <property type="term" value="F:transaminase activity"/>
    <property type="evidence" value="ECO:0007669"/>
    <property type="project" value="TreeGrafter"/>
</dbReference>
<evidence type="ECO:0000256" key="1">
    <source>
        <dbReference type="PIRSR" id="PIRSR000390-1"/>
    </source>
</evidence>
<organism evidence="4 5">
    <name type="scientific">Candidatus Falkowbacteria bacterium RIFCSPHIGHO2_02_FULL_42_9</name>
    <dbReference type="NCBI Taxonomy" id="1797986"/>
    <lineage>
        <taxon>Bacteria</taxon>
        <taxon>Candidatus Falkowiibacteriota</taxon>
    </lineage>
</organism>
<dbReference type="Gene3D" id="3.40.640.10">
    <property type="entry name" value="Type I PLP-dependent aspartate aminotransferase-like (Major domain)"/>
    <property type="match status" value="1"/>
</dbReference>
<comment type="similarity">
    <text evidence="3">Belongs to the DegT/DnrJ/EryC1 family.</text>
</comment>
<evidence type="ECO:0000313" key="5">
    <source>
        <dbReference type="Proteomes" id="UP000176877"/>
    </source>
</evidence>
<reference evidence="4 5" key="1">
    <citation type="journal article" date="2016" name="Nat. Commun.">
        <title>Thousands of microbial genomes shed light on interconnected biogeochemical processes in an aquifer system.</title>
        <authorList>
            <person name="Anantharaman K."/>
            <person name="Brown C.T."/>
            <person name="Hug L.A."/>
            <person name="Sharon I."/>
            <person name="Castelle C.J."/>
            <person name="Probst A.J."/>
            <person name="Thomas B.C."/>
            <person name="Singh A."/>
            <person name="Wilkins M.J."/>
            <person name="Karaoz U."/>
            <person name="Brodie E.L."/>
            <person name="Williams K.H."/>
            <person name="Hubbard S.S."/>
            <person name="Banfield J.F."/>
        </authorList>
    </citation>
    <scope>NUCLEOTIDE SEQUENCE [LARGE SCALE GENOMIC DNA]</scope>
</reference>
<evidence type="ECO:0000256" key="2">
    <source>
        <dbReference type="PIRSR" id="PIRSR000390-2"/>
    </source>
</evidence>
<comment type="caution">
    <text evidence="4">The sequence shown here is derived from an EMBL/GenBank/DDBJ whole genome shotgun (WGS) entry which is preliminary data.</text>
</comment>